<protein>
    <submittedName>
        <fullName evidence="3">PiggyBac transposable element-derived protein 3-like</fullName>
    </submittedName>
</protein>
<feature type="domain" description="PiggyBac transposable element-derived protein" evidence="1">
    <location>
        <begin position="14"/>
        <end position="334"/>
    </location>
</feature>
<dbReference type="Pfam" id="PF13843">
    <property type="entry name" value="DDE_Tnp_1_7"/>
    <property type="match status" value="1"/>
</dbReference>
<name>A0ABM4D1J1_HYDVU</name>
<evidence type="ECO:0000313" key="2">
    <source>
        <dbReference type="Proteomes" id="UP001652625"/>
    </source>
</evidence>
<organism evidence="2 3">
    <name type="scientific">Hydra vulgaris</name>
    <name type="common">Hydra</name>
    <name type="synonym">Hydra attenuata</name>
    <dbReference type="NCBI Taxonomy" id="6087"/>
    <lineage>
        <taxon>Eukaryota</taxon>
        <taxon>Metazoa</taxon>
        <taxon>Cnidaria</taxon>
        <taxon>Hydrozoa</taxon>
        <taxon>Hydroidolina</taxon>
        <taxon>Anthoathecata</taxon>
        <taxon>Aplanulata</taxon>
        <taxon>Hydridae</taxon>
        <taxon>Hydra</taxon>
    </lineage>
</organism>
<keyword evidence="2" id="KW-1185">Reference proteome</keyword>
<sequence>MQTNPENPFAVKEEEDIVSFVACVLYMSIVKFPSTRDYWSSSIGIAHVTNIMPVNRFGKLQSIVHFADNNSADKDDKLLKIRPLINKINEQLNSIPFEEKFAVDEQIILFKGRHLIKPYSPEKPHKWGFKVFVLSGVSGYNFDVYCGGSDNICLENEPDLEASSNVVMRLARILPDGVNRKLYVDNWFNSIGLNVYMFKRGIQMVEIARRNRVGNCPVLSDKEMKQRSRGAFTEHVAKVDGFDVSVVSWFDSKVVTLVSNFIGSEPSIEVRRFSRKDTCHINISCPGVVTIYNKHMGRVDLLDSLLGYYRNKIRSKKWYHRIFFHLIDMSLINARIFWQKRNPSTPLVKFKLAVADSLSNYQVSRKRKAGRPSLADITQHVGPKIAIPHVPR</sequence>
<evidence type="ECO:0000259" key="1">
    <source>
        <dbReference type="Pfam" id="PF13843"/>
    </source>
</evidence>
<gene>
    <name evidence="3" type="primary">LOC136088342</name>
</gene>
<proteinExistence type="predicted"/>
<dbReference type="PANTHER" id="PTHR47272">
    <property type="entry name" value="DDE_TNP_1_7 DOMAIN-CONTAINING PROTEIN"/>
    <property type="match status" value="1"/>
</dbReference>
<reference evidence="3" key="1">
    <citation type="submission" date="2025-08" db="UniProtKB">
        <authorList>
            <consortium name="RefSeq"/>
        </authorList>
    </citation>
    <scope>IDENTIFICATION</scope>
</reference>
<accession>A0ABM4D1J1</accession>
<dbReference type="GeneID" id="136088342"/>
<dbReference type="InterPro" id="IPR029526">
    <property type="entry name" value="PGBD"/>
</dbReference>
<evidence type="ECO:0000313" key="3">
    <source>
        <dbReference type="RefSeq" id="XP_065668111.1"/>
    </source>
</evidence>
<dbReference type="RefSeq" id="XP_065668111.1">
    <property type="nucleotide sequence ID" value="XM_065812039.1"/>
</dbReference>
<dbReference type="Proteomes" id="UP001652625">
    <property type="component" value="Chromosome 12"/>
</dbReference>